<keyword evidence="2" id="KW-1185">Reference proteome</keyword>
<evidence type="ECO:0000313" key="1">
    <source>
        <dbReference type="EMBL" id="KAF2005691.1"/>
    </source>
</evidence>
<dbReference type="OrthoDB" id="3790043at2759"/>
<organism evidence="1 2">
    <name type="scientific">Amniculicola lignicola CBS 123094</name>
    <dbReference type="NCBI Taxonomy" id="1392246"/>
    <lineage>
        <taxon>Eukaryota</taxon>
        <taxon>Fungi</taxon>
        <taxon>Dikarya</taxon>
        <taxon>Ascomycota</taxon>
        <taxon>Pezizomycotina</taxon>
        <taxon>Dothideomycetes</taxon>
        <taxon>Pleosporomycetidae</taxon>
        <taxon>Pleosporales</taxon>
        <taxon>Amniculicolaceae</taxon>
        <taxon>Amniculicola</taxon>
    </lineage>
</organism>
<feature type="non-terminal residue" evidence="1">
    <location>
        <position position="80"/>
    </location>
</feature>
<accession>A0A6A5WZS2</accession>
<proteinExistence type="predicted"/>
<dbReference type="EMBL" id="ML977562">
    <property type="protein sequence ID" value="KAF2005691.1"/>
    <property type="molecule type" value="Genomic_DNA"/>
</dbReference>
<protein>
    <submittedName>
        <fullName evidence="1">Uncharacterized protein</fullName>
    </submittedName>
</protein>
<dbReference type="Proteomes" id="UP000799779">
    <property type="component" value="Unassembled WGS sequence"/>
</dbReference>
<dbReference type="AlphaFoldDB" id="A0A6A5WZS2"/>
<reference evidence="1" key="1">
    <citation type="journal article" date="2020" name="Stud. Mycol.">
        <title>101 Dothideomycetes genomes: a test case for predicting lifestyles and emergence of pathogens.</title>
        <authorList>
            <person name="Haridas S."/>
            <person name="Albert R."/>
            <person name="Binder M."/>
            <person name="Bloem J."/>
            <person name="Labutti K."/>
            <person name="Salamov A."/>
            <person name="Andreopoulos B."/>
            <person name="Baker S."/>
            <person name="Barry K."/>
            <person name="Bills G."/>
            <person name="Bluhm B."/>
            <person name="Cannon C."/>
            <person name="Castanera R."/>
            <person name="Culley D."/>
            <person name="Daum C."/>
            <person name="Ezra D."/>
            <person name="Gonzalez J."/>
            <person name="Henrissat B."/>
            <person name="Kuo A."/>
            <person name="Liang C."/>
            <person name="Lipzen A."/>
            <person name="Lutzoni F."/>
            <person name="Magnuson J."/>
            <person name="Mondo S."/>
            <person name="Nolan M."/>
            <person name="Ohm R."/>
            <person name="Pangilinan J."/>
            <person name="Park H.-J."/>
            <person name="Ramirez L."/>
            <person name="Alfaro M."/>
            <person name="Sun H."/>
            <person name="Tritt A."/>
            <person name="Yoshinaga Y."/>
            <person name="Zwiers L.-H."/>
            <person name="Turgeon B."/>
            <person name="Goodwin S."/>
            <person name="Spatafora J."/>
            <person name="Crous P."/>
            <person name="Grigoriev I."/>
        </authorList>
    </citation>
    <scope>NUCLEOTIDE SEQUENCE</scope>
    <source>
        <strain evidence="1">CBS 123094</strain>
    </source>
</reference>
<name>A0A6A5WZS2_9PLEO</name>
<sequence length="80" mass="9051">SFVSSRLSTSIRPSGLCTQDISEGVCCDLYQAAEPCQDECRKTWVDRETMRLTKEWDVCQEKCLMAYEGTCGDGKEKESQ</sequence>
<evidence type="ECO:0000313" key="2">
    <source>
        <dbReference type="Proteomes" id="UP000799779"/>
    </source>
</evidence>
<gene>
    <name evidence="1" type="ORF">P154DRAFT_413852</name>
</gene>
<feature type="non-terminal residue" evidence="1">
    <location>
        <position position="1"/>
    </location>
</feature>